<dbReference type="PANTHER" id="PTHR11061">
    <property type="entry name" value="RNA M5U METHYLTRANSFERASE"/>
    <property type="match status" value="1"/>
</dbReference>
<protein>
    <submittedName>
        <fullName evidence="8">Class I SAM-dependent RNA methyltransferase</fullName>
    </submittedName>
</protein>
<reference evidence="8 9" key="1">
    <citation type="submission" date="2019-07" db="EMBL/GenBank/DDBJ databases">
        <title>Litoreibacter alkalisoli sp. nov., isolated from saline-alkaline soil.</title>
        <authorList>
            <person name="Wang S."/>
            <person name="Xu L."/>
            <person name="Xing Y.-T."/>
            <person name="Sun J.-Q."/>
        </authorList>
    </citation>
    <scope>NUCLEOTIDE SEQUENCE [LARGE SCALE GENOMIC DNA]</scope>
    <source>
        <strain evidence="8 9">LN3S51</strain>
        <plasmid evidence="8 9">unnamed4</plasmid>
    </source>
</reference>
<dbReference type="InterPro" id="IPR029063">
    <property type="entry name" value="SAM-dependent_MTases_sf"/>
</dbReference>
<dbReference type="PROSITE" id="PS51687">
    <property type="entry name" value="SAM_MT_RNA_M5U"/>
    <property type="match status" value="1"/>
</dbReference>
<keyword evidence="9" id="KW-1185">Reference proteome</keyword>
<feature type="binding site" evidence="6">
    <location>
        <position position="241"/>
    </location>
    <ligand>
        <name>S-adenosyl-L-methionine</name>
        <dbReference type="ChEBI" id="CHEBI:59789"/>
    </ligand>
</feature>
<dbReference type="GO" id="GO:0070041">
    <property type="term" value="F:rRNA (uridine-C5-)-methyltransferase activity"/>
    <property type="evidence" value="ECO:0007669"/>
    <property type="project" value="TreeGrafter"/>
</dbReference>
<dbReference type="OrthoDB" id="9804590at2"/>
<feature type="binding site" evidence="6">
    <location>
        <position position="268"/>
    </location>
    <ligand>
        <name>S-adenosyl-L-methionine</name>
        <dbReference type="ChEBI" id="CHEBI:59789"/>
    </ligand>
</feature>
<keyword evidence="4 6" id="KW-0949">S-adenosyl-L-methionine</keyword>
<keyword evidence="5" id="KW-0411">Iron-sulfur</keyword>
<evidence type="ECO:0000256" key="6">
    <source>
        <dbReference type="PROSITE-ProRule" id="PRU01024"/>
    </source>
</evidence>
<feature type="active site" evidence="7">
    <location>
        <position position="362"/>
    </location>
</feature>
<evidence type="ECO:0000313" key="8">
    <source>
        <dbReference type="EMBL" id="QDY71717.1"/>
    </source>
</evidence>
<evidence type="ECO:0000256" key="1">
    <source>
        <dbReference type="ARBA" id="ARBA00022485"/>
    </source>
</evidence>
<dbReference type="Pfam" id="PF05958">
    <property type="entry name" value="tRNA_U5-meth_tr"/>
    <property type="match status" value="1"/>
</dbReference>
<dbReference type="InterPro" id="IPR010280">
    <property type="entry name" value="U5_MeTrfase_fam"/>
</dbReference>
<dbReference type="InterPro" id="IPR030390">
    <property type="entry name" value="MeTrfase_TrmA_AS"/>
</dbReference>
<dbReference type="Gene3D" id="2.40.50.1070">
    <property type="match status" value="1"/>
</dbReference>
<evidence type="ECO:0000256" key="3">
    <source>
        <dbReference type="ARBA" id="ARBA00022679"/>
    </source>
</evidence>
<organism evidence="8 9">
    <name type="scientific">Qingshengfaniella alkalisoli</name>
    <dbReference type="NCBI Taxonomy" id="2599296"/>
    <lineage>
        <taxon>Bacteria</taxon>
        <taxon>Pseudomonadati</taxon>
        <taxon>Pseudomonadota</taxon>
        <taxon>Alphaproteobacteria</taxon>
        <taxon>Rhodobacterales</taxon>
        <taxon>Paracoccaceae</taxon>
        <taxon>Qingshengfaniella</taxon>
    </lineage>
</organism>
<dbReference type="Gene3D" id="2.40.50.140">
    <property type="entry name" value="Nucleic acid-binding proteins"/>
    <property type="match status" value="1"/>
</dbReference>
<keyword evidence="3 6" id="KW-0808">Transferase</keyword>
<dbReference type="AlphaFoldDB" id="A0A5B8JBW3"/>
<keyword evidence="1" id="KW-0004">4Fe-4S</keyword>
<evidence type="ECO:0000256" key="4">
    <source>
        <dbReference type="ARBA" id="ARBA00022691"/>
    </source>
</evidence>
<dbReference type="KEGG" id="lit:FPZ52_17330"/>
<dbReference type="InterPro" id="IPR012340">
    <property type="entry name" value="NA-bd_OB-fold"/>
</dbReference>
<dbReference type="PROSITE" id="PS01230">
    <property type="entry name" value="TRMA_1"/>
    <property type="match status" value="1"/>
</dbReference>
<evidence type="ECO:0000313" key="9">
    <source>
        <dbReference type="Proteomes" id="UP000318483"/>
    </source>
</evidence>
<evidence type="ECO:0000256" key="7">
    <source>
        <dbReference type="PROSITE-ProRule" id="PRU10015"/>
    </source>
</evidence>
<evidence type="ECO:0000256" key="2">
    <source>
        <dbReference type="ARBA" id="ARBA00022603"/>
    </source>
</evidence>
<keyword evidence="1" id="KW-0408">Iron</keyword>
<dbReference type="Gene3D" id="3.40.50.150">
    <property type="entry name" value="Vaccinia Virus protein VP39"/>
    <property type="match status" value="1"/>
</dbReference>
<feature type="binding site" evidence="6">
    <location>
        <position position="288"/>
    </location>
    <ligand>
        <name>S-adenosyl-L-methionine</name>
        <dbReference type="ChEBI" id="CHEBI:59789"/>
    </ligand>
</feature>
<dbReference type="SUPFAM" id="SSF53335">
    <property type="entry name" value="S-adenosyl-L-methionine-dependent methyltransferases"/>
    <property type="match status" value="1"/>
</dbReference>
<dbReference type="EMBL" id="CP042265">
    <property type="protein sequence ID" value="QDY71717.1"/>
    <property type="molecule type" value="Genomic_DNA"/>
</dbReference>
<proteinExistence type="inferred from homology"/>
<dbReference type="Proteomes" id="UP000318483">
    <property type="component" value="Plasmid unnamed4"/>
</dbReference>
<accession>A0A5B8JBW3</accession>
<geneLocation type="plasmid" evidence="8 9">
    <name>unnamed4</name>
</geneLocation>
<evidence type="ECO:0000256" key="5">
    <source>
        <dbReference type="ARBA" id="ARBA00023014"/>
    </source>
</evidence>
<name>A0A5B8JBW3_9RHOB</name>
<keyword evidence="2 6" id="KW-0489">Methyltransferase</keyword>
<keyword evidence="8" id="KW-0614">Plasmid</keyword>
<feature type="binding site" evidence="6">
    <location>
        <position position="336"/>
    </location>
    <ligand>
        <name>S-adenosyl-L-methionine</name>
        <dbReference type="ChEBI" id="CHEBI:59789"/>
    </ligand>
</feature>
<dbReference type="CDD" id="cd02440">
    <property type="entry name" value="AdoMet_MTases"/>
    <property type="match status" value="1"/>
</dbReference>
<keyword evidence="1" id="KW-0479">Metal-binding</keyword>
<dbReference type="GO" id="GO:0070475">
    <property type="term" value="P:rRNA base methylation"/>
    <property type="evidence" value="ECO:0007669"/>
    <property type="project" value="TreeGrafter"/>
</dbReference>
<gene>
    <name evidence="8" type="ORF">FPZ52_17330</name>
</gene>
<dbReference type="PANTHER" id="PTHR11061:SF49">
    <property type="entry name" value="23S RRNA (URACIL(1939)-C(5))-METHYLTRANSFERASE RLMD"/>
    <property type="match status" value="1"/>
</dbReference>
<dbReference type="GO" id="GO:0051539">
    <property type="term" value="F:4 iron, 4 sulfur cluster binding"/>
    <property type="evidence" value="ECO:0007669"/>
    <property type="project" value="UniProtKB-KW"/>
</dbReference>
<feature type="active site" description="Nucleophile" evidence="6">
    <location>
        <position position="362"/>
    </location>
</feature>
<sequence length="405" mass="43105">MVMVTINRLGHLGDGIAEGPVYAARTLPGEIVTGDLDGDRIAAPKIVEPSPVRVSPSCRHYKSCGGCALQHASDAFVADWKIDVVRQALLAQGLDAPIRGISTSPARSRRRAAFSGRRTKKGALVGFHGRGSGTLTEIPDCDVVSDGLKAALPALEDITRVAGSRKGEITFTVTQTLTGLDLRVDGAKPLDQELSMALPAIVEKHALARLSWGDEPFLTREPPIVTMGAARVPLPAGAFLQATEHGEQALLSAVRDAVGDAPRIADLFAGCGTFTLPLAEHAELHAVESEPMMLAALDQGWRHAQGLKPVTTETRDLFRRPLMADELCRFDAAVIDPPRAGAEAQMQELASAAIPRIAAVSCNPVTFARDAAVLCAAGYELGWIQIVDQFRWSTHVELAASFVLP</sequence>
<comment type="similarity">
    <text evidence="6">Belongs to the class I-like SAM-binding methyltransferase superfamily. RNA M5U methyltransferase family.</text>
</comment>